<dbReference type="RefSeq" id="WP_165114516.1">
    <property type="nucleotide sequence ID" value="NZ_JAALAA010000039.1"/>
</dbReference>
<dbReference type="AlphaFoldDB" id="A0A6M1R6K9"/>
<name>A0A6M1R6K9_9ACTN</name>
<organism evidence="1 2">
    <name type="scientific">Nocardioides turkmenicus</name>
    <dbReference type="NCBI Taxonomy" id="2711220"/>
    <lineage>
        <taxon>Bacteria</taxon>
        <taxon>Bacillati</taxon>
        <taxon>Actinomycetota</taxon>
        <taxon>Actinomycetes</taxon>
        <taxon>Propionibacteriales</taxon>
        <taxon>Nocardioidaceae</taxon>
        <taxon>Nocardioides</taxon>
    </lineage>
</organism>
<protein>
    <submittedName>
        <fullName evidence="1">Uncharacterized protein</fullName>
    </submittedName>
</protein>
<evidence type="ECO:0000313" key="1">
    <source>
        <dbReference type="EMBL" id="NGN96034.1"/>
    </source>
</evidence>
<evidence type="ECO:0000313" key="2">
    <source>
        <dbReference type="Proteomes" id="UP000483261"/>
    </source>
</evidence>
<gene>
    <name evidence="1" type="ORF">G5C66_25260</name>
</gene>
<comment type="caution">
    <text evidence="1">The sequence shown here is derived from an EMBL/GenBank/DDBJ whole genome shotgun (WGS) entry which is preliminary data.</text>
</comment>
<sequence length="249" mass="27451">MPRGKLRHAAKVPLFSPKCPVSEKARDWVETSVDWLRAEFGDTALFGEVLVPSSVLSLWSGSELTDAERVLELICARMDAPRASIDLRLTEDEADPSLGGTVPLASQWSGDAGHYRRDGDRFVVAVSRGELRSPVSLTATLAHEVGHVRLLGENRISPDQYDQEQLTDLITVVFGLGVFTANAAFDYHQDSTGWRTQRLGYLGEQLLGYALAYVAHSRGEQAPAWAAHLDTNPRAYMKQGLRYLKARGS</sequence>
<keyword evidence="2" id="KW-1185">Reference proteome</keyword>
<reference evidence="1 2" key="1">
    <citation type="submission" date="2020-02" db="EMBL/GenBank/DDBJ databases">
        <title>Whole-genome analyses of novel actinobacteria.</title>
        <authorList>
            <person name="Sahin N."/>
        </authorList>
    </citation>
    <scope>NUCLEOTIDE SEQUENCE [LARGE SCALE GENOMIC DNA]</scope>
    <source>
        <strain evidence="1 2">KC13</strain>
    </source>
</reference>
<proteinExistence type="predicted"/>
<dbReference type="EMBL" id="JAALAA010000039">
    <property type="protein sequence ID" value="NGN96034.1"/>
    <property type="molecule type" value="Genomic_DNA"/>
</dbReference>
<dbReference type="Proteomes" id="UP000483261">
    <property type="component" value="Unassembled WGS sequence"/>
</dbReference>
<accession>A0A6M1R6K9</accession>